<name>A0A9P6CRV9_9AGAR</name>
<evidence type="ECO:0000313" key="2">
    <source>
        <dbReference type="EMBL" id="KAF9476632.1"/>
    </source>
</evidence>
<feature type="region of interest" description="Disordered" evidence="1">
    <location>
        <begin position="115"/>
        <end position="186"/>
    </location>
</feature>
<sequence length="339" mass="36949">MHTDLPQAGPSNTGISRYVVQTTDVLQDMRVTVCEEGSEKVIWYKERFLGDDEIVENVVHNATSRVQWSIHRPLRGWYIRIRSPAFPPGVFIPLTPVPSTSALHTEAALSFHTRTNIPTPPILPESSSQFTLQDQRSSRSSSSSIHSYPPTPTASTSTLSPPPPSTSDAESSEQTPRKTTGRPIAPRASSQITQFLLAAHSSQPVQQSESTSFLSRALSVLKSHQPSHSNSFTLSRVIAPLPTSPPPPYASSVSVATITGQPNASAIAILGPQQQIHAPLLVFHDRTPVLTVRSLTGLIEIDKAEERLVGVETSFWIAVALTYLEFLEERESYLAASSD</sequence>
<reference evidence="2" key="1">
    <citation type="submission" date="2020-11" db="EMBL/GenBank/DDBJ databases">
        <authorList>
            <consortium name="DOE Joint Genome Institute"/>
            <person name="Ahrendt S."/>
            <person name="Riley R."/>
            <person name="Andreopoulos W."/>
            <person name="Labutti K."/>
            <person name="Pangilinan J."/>
            <person name="Ruiz-Duenas F.J."/>
            <person name="Barrasa J.M."/>
            <person name="Sanchez-Garcia M."/>
            <person name="Camarero S."/>
            <person name="Miyauchi S."/>
            <person name="Serrano A."/>
            <person name="Linde D."/>
            <person name="Babiker R."/>
            <person name="Drula E."/>
            <person name="Ayuso-Fernandez I."/>
            <person name="Pacheco R."/>
            <person name="Padilla G."/>
            <person name="Ferreira P."/>
            <person name="Barriuso J."/>
            <person name="Kellner H."/>
            <person name="Castanera R."/>
            <person name="Alfaro M."/>
            <person name="Ramirez L."/>
            <person name="Pisabarro A.G."/>
            <person name="Kuo A."/>
            <person name="Tritt A."/>
            <person name="Lipzen A."/>
            <person name="He G."/>
            <person name="Yan M."/>
            <person name="Ng V."/>
            <person name="Cullen D."/>
            <person name="Martin F."/>
            <person name="Rosso M.-N."/>
            <person name="Henrissat B."/>
            <person name="Hibbett D."/>
            <person name="Martinez A.T."/>
            <person name="Grigoriev I.V."/>
        </authorList>
    </citation>
    <scope>NUCLEOTIDE SEQUENCE</scope>
    <source>
        <strain evidence="2">CIRM-BRFM 674</strain>
    </source>
</reference>
<comment type="caution">
    <text evidence="2">The sequence shown here is derived from an EMBL/GenBank/DDBJ whole genome shotgun (WGS) entry which is preliminary data.</text>
</comment>
<feature type="compositionally biased region" description="Polar residues" evidence="1">
    <location>
        <begin position="168"/>
        <end position="178"/>
    </location>
</feature>
<evidence type="ECO:0000313" key="3">
    <source>
        <dbReference type="Proteomes" id="UP000807469"/>
    </source>
</evidence>
<gene>
    <name evidence="2" type="ORF">BDN70DRAFT_934888</name>
</gene>
<dbReference type="EMBL" id="MU155287">
    <property type="protein sequence ID" value="KAF9476632.1"/>
    <property type="molecule type" value="Genomic_DNA"/>
</dbReference>
<evidence type="ECO:0000256" key="1">
    <source>
        <dbReference type="SAM" id="MobiDB-lite"/>
    </source>
</evidence>
<dbReference type="OrthoDB" id="3362250at2759"/>
<dbReference type="Proteomes" id="UP000807469">
    <property type="component" value="Unassembled WGS sequence"/>
</dbReference>
<organism evidence="2 3">
    <name type="scientific">Pholiota conissans</name>
    <dbReference type="NCBI Taxonomy" id="109636"/>
    <lineage>
        <taxon>Eukaryota</taxon>
        <taxon>Fungi</taxon>
        <taxon>Dikarya</taxon>
        <taxon>Basidiomycota</taxon>
        <taxon>Agaricomycotina</taxon>
        <taxon>Agaricomycetes</taxon>
        <taxon>Agaricomycetidae</taxon>
        <taxon>Agaricales</taxon>
        <taxon>Agaricineae</taxon>
        <taxon>Strophariaceae</taxon>
        <taxon>Pholiota</taxon>
    </lineage>
</organism>
<dbReference type="AlphaFoldDB" id="A0A9P6CRV9"/>
<accession>A0A9P6CRV9</accession>
<proteinExistence type="predicted"/>
<keyword evidence="3" id="KW-1185">Reference proteome</keyword>
<feature type="compositionally biased region" description="Polar residues" evidence="1">
    <location>
        <begin position="125"/>
        <end position="135"/>
    </location>
</feature>
<protein>
    <submittedName>
        <fullName evidence="2">Uncharacterized protein</fullName>
    </submittedName>
</protein>